<dbReference type="InterPro" id="IPR009100">
    <property type="entry name" value="AcylCoA_DH/oxidase_NM_dom_sf"/>
</dbReference>
<evidence type="ECO:0000313" key="9">
    <source>
        <dbReference type="Proteomes" id="UP000325576"/>
    </source>
</evidence>
<dbReference type="SUPFAM" id="SSF56645">
    <property type="entry name" value="Acyl-CoA dehydrogenase NM domain-like"/>
    <property type="match status" value="1"/>
</dbReference>
<dbReference type="Pfam" id="PF00441">
    <property type="entry name" value="Acyl-CoA_dh_1"/>
    <property type="match status" value="1"/>
</dbReference>
<evidence type="ECO:0000256" key="1">
    <source>
        <dbReference type="ARBA" id="ARBA00001974"/>
    </source>
</evidence>
<dbReference type="InterPro" id="IPR013786">
    <property type="entry name" value="AcylCoA_DH/ox_N"/>
</dbReference>
<dbReference type="InterPro" id="IPR046373">
    <property type="entry name" value="Acyl-CoA_Oxase/DH_mid-dom_sf"/>
</dbReference>
<comment type="caution">
    <text evidence="8">The sequence shown here is derived from an EMBL/GenBank/DDBJ whole genome shotgun (WGS) entry which is preliminary data.</text>
</comment>
<dbReference type="Gene3D" id="1.20.140.10">
    <property type="entry name" value="Butyryl-CoA Dehydrogenase, subunit A, domain 3"/>
    <property type="match status" value="1"/>
</dbReference>
<organism evidence="8 10">
    <name type="scientific">Rhodococcus erythropolis</name>
    <name type="common">Arthrobacter picolinophilus</name>
    <dbReference type="NCBI Taxonomy" id="1833"/>
    <lineage>
        <taxon>Bacteria</taxon>
        <taxon>Bacillati</taxon>
        <taxon>Actinomycetota</taxon>
        <taxon>Actinomycetes</taxon>
        <taxon>Mycobacteriales</taxon>
        <taxon>Nocardiaceae</taxon>
        <taxon>Rhodococcus</taxon>
        <taxon>Rhodococcus erythropolis group</taxon>
    </lineage>
</organism>
<dbReference type="Pfam" id="PF02771">
    <property type="entry name" value="Acyl-CoA_dh_N"/>
    <property type="match status" value="1"/>
</dbReference>
<keyword evidence="4" id="KW-0274">FAD</keyword>
<dbReference type="Gene3D" id="1.10.540.10">
    <property type="entry name" value="Acyl-CoA dehydrogenase/oxidase, N-terminal domain"/>
    <property type="match status" value="1"/>
</dbReference>
<dbReference type="EMBL" id="MRBO01000003">
    <property type="protein sequence ID" value="KAB2587447.1"/>
    <property type="molecule type" value="Genomic_DNA"/>
</dbReference>
<dbReference type="InterPro" id="IPR036250">
    <property type="entry name" value="AcylCo_DH-like_C"/>
</dbReference>
<evidence type="ECO:0000313" key="7">
    <source>
        <dbReference type="EMBL" id="KAB2587447.1"/>
    </source>
</evidence>
<evidence type="ECO:0000256" key="3">
    <source>
        <dbReference type="ARBA" id="ARBA00022630"/>
    </source>
</evidence>
<dbReference type="RefSeq" id="WP_042952515.1">
    <property type="nucleotide sequence ID" value="NZ_CP011295.1"/>
</dbReference>
<evidence type="ECO:0000256" key="4">
    <source>
        <dbReference type="ARBA" id="ARBA00022827"/>
    </source>
</evidence>
<comment type="similarity">
    <text evidence="2">Belongs to the acyl-CoA dehydrogenase family.</text>
</comment>
<keyword evidence="10" id="KW-1185">Reference proteome</keyword>
<evidence type="ECO:0000313" key="8">
    <source>
        <dbReference type="EMBL" id="MBH5146264.1"/>
    </source>
</evidence>
<dbReference type="Proteomes" id="UP000627573">
    <property type="component" value="Unassembled WGS sequence"/>
</dbReference>
<dbReference type="AlphaFoldDB" id="A0A0C2WBL2"/>
<dbReference type="PIRSF" id="PIRSF016578">
    <property type="entry name" value="HsaA"/>
    <property type="match status" value="1"/>
</dbReference>
<reference evidence="7 9" key="1">
    <citation type="journal article" date="2017" name="Poromechanics V (2013)">
        <title>Genomic Characterization of the Arsenic-Tolerant Actinobacterium, &lt;i&gt;Rhodococcus erythropolis&lt;/i&gt; S43.</title>
        <authorList>
            <person name="Retamal-Morales G."/>
            <person name="Mehnert M."/>
            <person name="Schwabe R."/>
            <person name="Tischler D."/>
            <person name="Schloemann M."/>
            <person name="Levican G.J."/>
        </authorList>
    </citation>
    <scope>NUCLEOTIDE SEQUENCE [LARGE SCALE GENOMIC DNA]</scope>
    <source>
        <strain evidence="7 9">S43</strain>
    </source>
</reference>
<accession>A0A0C2WBL2</accession>
<dbReference type="PANTHER" id="PTHR43884">
    <property type="entry name" value="ACYL-COA DEHYDROGENASE"/>
    <property type="match status" value="1"/>
</dbReference>
<dbReference type="InterPro" id="IPR037069">
    <property type="entry name" value="AcylCoA_DH/ox_N_sf"/>
</dbReference>
<feature type="domain" description="Acyl-CoA dehydrogenase/oxidase N-terminal" evidence="6">
    <location>
        <begin position="15"/>
        <end position="109"/>
    </location>
</feature>
<evidence type="ECO:0000259" key="6">
    <source>
        <dbReference type="Pfam" id="PF02771"/>
    </source>
</evidence>
<keyword evidence="3" id="KW-0285">Flavoprotein</keyword>
<name>A0A0C2WBL2_RHOER</name>
<comment type="cofactor">
    <cofactor evidence="1">
        <name>FAD</name>
        <dbReference type="ChEBI" id="CHEBI:57692"/>
    </cofactor>
</comment>
<feature type="domain" description="Acyl-CoA dehydrogenase/oxidase C-terminal" evidence="5">
    <location>
        <begin position="243"/>
        <end position="373"/>
    </location>
</feature>
<dbReference type="GO" id="GO:0003995">
    <property type="term" value="F:acyl-CoA dehydrogenase activity"/>
    <property type="evidence" value="ECO:0007669"/>
    <property type="project" value="TreeGrafter"/>
</dbReference>
<gene>
    <name evidence="7" type="ORF">BS297_00075</name>
    <name evidence="8" type="ORF">I3517_27040</name>
</gene>
<dbReference type="InterPro" id="IPR009075">
    <property type="entry name" value="AcylCo_DH/oxidase_C"/>
</dbReference>
<dbReference type="Proteomes" id="UP000325576">
    <property type="component" value="Unassembled WGS sequence"/>
</dbReference>
<protein>
    <submittedName>
        <fullName evidence="7">Acyl-CoA dehydrogenase</fullName>
    </submittedName>
    <submittedName>
        <fullName evidence="8">Acyl-CoA/acyl-ACP dehydrogenase</fullName>
    </submittedName>
</protein>
<sequence>MNAPQSQCATGTALERATRLADEVAAVWADEVDAEARFPRETVDAMRSERLLSVAVPRELGGEGLSLQEVSQIARVIGTRCAASGMIFAMHQTQIYSLVKHGNTEALRGFVEETVDKQLLLASATTELGIGGDVSRSYCAVEDLGGHLLLIKNAPVISYGEHSDAIVVTARRTPESQPNDQVLVVCRTPDLTLERTTEWNTLGLRGTCSLGYILRATSTPEMVADVPYSDISTHTMLPVSHVVWSSVWLGIADAAVEKARKYVRAAARKQPGVTSPGALRLAEVAASAQQFADLVDASARRYDRAVHAAEGAADFEATGAVGFSLAMNNLKVTASTAVVEIVGQTMLICGISGYREDTEFSLGRHLRDAHGAAVMVNNDRIMAGSAHMAIGYRGTL</sequence>
<dbReference type="KEGG" id="reb:XU06_20325"/>
<dbReference type="Gene3D" id="2.40.110.10">
    <property type="entry name" value="Butyryl-CoA Dehydrogenase, subunit A, domain 2"/>
    <property type="match status" value="1"/>
</dbReference>
<dbReference type="PANTHER" id="PTHR43884:SF12">
    <property type="entry name" value="ISOVALERYL-COA DEHYDROGENASE, MITOCHONDRIAL-RELATED"/>
    <property type="match status" value="1"/>
</dbReference>
<proteinExistence type="inferred from homology"/>
<dbReference type="GO" id="GO:0050660">
    <property type="term" value="F:flavin adenine dinucleotide binding"/>
    <property type="evidence" value="ECO:0007669"/>
    <property type="project" value="InterPro"/>
</dbReference>
<dbReference type="SUPFAM" id="SSF47203">
    <property type="entry name" value="Acyl-CoA dehydrogenase C-terminal domain-like"/>
    <property type="match status" value="1"/>
</dbReference>
<reference evidence="8 10" key="2">
    <citation type="submission" date="2020-12" db="EMBL/GenBank/DDBJ databases">
        <title>Draft genome sequence of furan degrading bacterial strain FUR100.</title>
        <authorList>
            <person name="Woiski C."/>
        </authorList>
    </citation>
    <scope>NUCLEOTIDE SEQUENCE [LARGE SCALE GENOMIC DNA]</scope>
    <source>
        <strain evidence="8 10">FUR100</strain>
    </source>
</reference>
<dbReference type="EMBL" id="JAECSB010000085">
    <property type="protein sequence ID" value="MBH5146264.1"/>
    <property type="molecule type" value="Genomic_DNA"/>
</dbReference>
<evidence type="ECO:0000313" key="10">
    <source>
        <dbReference type="Proteomes" id="UP000627573"/>
    </source>
</evidence>
<evidence type="ECO:0000259" key="5">
    <source>
        <dbReference type="Pfam" id="PF00441"/>
    </source>
</evidence>
<evidence type="ECO:0000256" key="2">
    <source>
        <dbReference type="ARBA" id="ARBA00009347"/>
    </source>
</evidence>